<sequence length="1118" mass="127577">MDPSAFPSDFPPLTSSTSSLPPSSSKPLTWDRILTGSPNPTEFTISTLPTPEDIIPFMQDDIAVANDEWNLALVGYSLGRRPFYEALLNAIRKTWNLKGTLKLISLSEGFFLFKFSTQEDYELVWTRGAWFILGRPFIFQKWTPHFSPKREEFNSVPIWFKIHDLPLCCWTPIGISKIATKIGTPMAVDALTASKSRLTYARVCVQVDNTATYPEHIPISVTGKLFNLKIEYEWKPDLCGLCKSTSRRPKSRHISLNSKGILSLPDSKVATSNPPNPPTIANPIAPTAQIEHEQVNAHNTNSSKALPNLNSPTAEPSASGYNPSSDKPIYTSHNQFSALAEPNEPIVSDASSMSEENIDIICLLENRISFSNMHDRWFCANHRIFENEGSFNNFDLASPGRIWIKWNSANISFTPSYTSYQMISGIIKASHSPPFLLTAVYASNSFADRFALWEDLNKVNSLNTLPWVVLGDFNCCRFQSDKKGGNLIPISRLAPFNNFIFESHLLEIPSSGLFHTWYNQRTENPIHLRLDRILANVEWVNTFPNSAYRVVSSSVSDHTPLILKSEALQGTKHRFMFKNFWCHIPEFWSILLSIFDAPTHGNPIVSLYNKLKLLKCKIKAKRWESSNHIEDMCSKLNILHQECQSRMDLDPLNSRICGEFKKLSADLAFYQSTWASWTIQRAKVKWLLKGEEDLKFLYSKIRTRKCFNRKALNGRMQYINYTITNLVAYWIRGSCIPKYTTKIISKLCANFLYFGGSQQRKLHLISWVNTCKPKSKGGLGIASLQALIHAYNCGVISRWYNSLSPLTTWLNIRYHSPWKPTQTSVTPFWKSLSSTARRVKHSFSYIIHRHNTATIMWDHWCKGDNLATLFPNSFPGSECESNTRLCDWINPSGWSIPSSVPDAIRALICDIPISLLDDMNIKWNNSHKTTFRDLYLDYFAQDSDFNLHNLVWHKKHSIRFSAFSWMACMGGLKTAEELIKRNIHIIDSNCPFCHDNFESLAHLLFECEYSFLILCNIIPSFKSFYLRPNLGQALQHVGNLPAQRNFKNGLLLALNATVYHLWRERNNRRFNFAALSASTLTMKIKRAIYFKLSGWKDGDAIKGWLDIRHTGNCMGSGQ</sequence>
<dbReference type="InterPro" id="IPR005135">
    <property type="entry name" value="Endo/exonuclease/phosphatase"/>
</dbReference>
<dbReference type="InterPro" id="IPR040256">
    <property type="entry name" value="At4g02000-like"/>
</dbReference>
<dbReference type="AlphaFoldDB" id="A0ABD0UNA9"/>
<comment type="caution">
    <text evidence="5">The sequence shown here is derived from an EMBL/GenBank/DDBJ whole genome shotgun (WGS) entry which is preliminary data.</text>
</comment>
<dbReference type="Gene3D" id="3.60.10.10">
    <property type="entry name" value="Endonuclease/exonuclease/phosphatase"/>
    <property type="match status" value="1"/>
</dbReference>
<proteinExistence type="predicted"/>
<dbReference type="PANTHER" id="PTHR31286">
    <property type="entry name" value="GLYCINE-RICH CELL WALL STRUCTURAL PROTEIN 1.8-LIKE"/>
    <property type="match status" value="1"/>
</dbReference>
<evidence type="ECO:0000259" key="3">
    <source>
        <dbReference type="Pfam" id="PF13966"/>
    </source>
</evidence>
<feature type="domain" description="Endonuclease/exonuclease/phosphatase" evidence="2">
    <location>
        <begin position="353"/>
        <end position="558"/>
    </location>
</feature>
<dbReference type="InterPro" id="IPR026960">
    <property type="entry name" value="RVT-Znf"/>
</dbReference>
<dbReference type="InterPro" id="IPR036691">
    <property type="entry name" value="Endo/exonu/phosph_ase_sf"/>
</dbReference>
<evidence type="ECO:0000259" key="2">
    <source>
        <dbReference type="Pfam" id="PF03372"/>
    </source>
</evidence>
<dbReference type="Proteomes" id="UP001552299">
    <property type="component" value="Unassembled WGS sequence"/>
</dbReference>
<dbReference type="InterPro" id="IPR025558">
    <property type="entry name" value="DUF4283"/>
</dbReference>
<dbReference type="EMBL" id="JANQDX010000012">
    <property type="protein sequence ID" value="KAL0914328.1"/>
    <property type="molecule type" value="Genomic_DNA"/>
</dbReference>
<protein>
    <recommendedName>
        <fullName evidence="7">Reverse transcriptase zinc-binding domain-containing protein</fullName>
    </recommendedName>
</protein>
<organism evidence="5 6">
    <name type="scientific">Dendrobium thyrsiflorum</name>
    <name type="common">Pinecone-like raceme dendrobium</name>
    <name type="synonym">Orchid</name>
    <dbReference type="NCBI Taxonomy" id="117978"/>
    <lineage>
        <taxon>Eukaryota</taxon>
        <taxon>Viridiplantae</taxon>
        <taxon>Streptophyta</taxon>
        <taxon>Embryophyta</taxon>
        <taxon>Tracheophyta</taxon>
        <taxon>Spermatophyta</taxon>
        <taxon>Magnoliopsida</taxon>
        <taxon>Liliopsida</taxon>
        <taxon>Asparagales</taxon>
        <taxon>Orchidaceae</taxon>
        <taxon>Epidendroideae</taxon>
        <taxon>Malaxideae</taxon>
        <taxon>Dendrobiinae</taxon>
        <taxon>Dendrobium</taxon>
    </lineage>
</organism>
<evidence type="ECO:0000256" key="1">
    <source>
        <dbReference type="SAM" id="MobiDB-lite"/>
    </source>
</evidence>
<feature type="compositionally biased region" description="Low complexity" evidence="1">
    <location>
        <begin position="7"/>
        <end position="26"/>
    </location>
</feature>
<dbReference type="PANTHER" id="PTHR31286:SF180">
    <property type="entry name" value="OS10G0362600 PROTEIN"/>
    <property type="match status" value="1"/>
</dbReference>
<reference evidence="5 6" key="1">
    <citation type="journal article" date="2024" name="Plant Biotechnol. J.">
        <title>Dendrobium thyrsiflorum genome and its molecular insights into genes involved in important horticultural traits.</title>
        <authorList>
            <person name="Chen B."/>
            <person name="Wang J.Y."/>
            <person name="Zheng P.J."/>
            <person name="Li K.L."/>
            <person name="Liang Y.M."/>
            <person name="Chen X.F."/>
            <person name="Zhang C."/>
            <person name="Zhao X."/>
            <person name="He X."/>
            <person name="Zhang G.Q."/>
            <person name="Liu Z.J."/>
            <person name="Xu Q."/>
        </authorList>
    </citation>
    <scope>NUCLEOTIDE SEQUENCE [LARGE SCALE GENOMIC DNA]</scope>
    <source>
        <strain evidence="5">GZMU011</strain>
    </source>
</reference>
<accession>A0ABD0UNA9</accession>
<dbReference type="Pfam" id="PF13966">
    <property type="entry name" value="zf-RVT"/>
    <property type="match status" value="1"/>
</dbReference>
<gene>
    <name evidence="5" type="ORF">M5K25_014668</name>
</gene>
<evidence type="ECO:0008006" key="7">
    <source>
        <dbReference type="Google" id="ProtNLM"/>
    </source>
</evidence>
<evidence type="ECO:0000313" key="6">
    <source>
        <dbReference type="Proteomes" id="UP001552299"/>
    </source>
</evidence>
<dbReference type="SUPFAM" id="SSF56219">
    <property type="entry name" value="DNase I-like"/>
    <property type="match status" value="1"/>
</dbReference>
<feature type="domain" description="DUF4283" evidence="4">
    <location>
        <begin position="66"/>
        <end position="149"/>
    </location>
</feature>
<feature type="region of interest" description="Disordered" evidence="1">
    <location>
        <begin position="301"/>
        <end position="326"/>
    </location>
</feature>
<evidence type="ECO:0000313" key="5">
    <source>
        <dbReference type="EMBL" id="KAL0914328.1"/>
    </source>
</evidence>
<evidence type="ECO:0000259" key="4">
    <source>
        <dbReference type="Pfam" id="PF14111"/>
    </source>
</evidence>
<dbReference type="Pfam" id="PF03372">
    <property type="entry name" value="Exo_endo_phos"/>
    <property type="match status" value="1"/>
</dbReference>
<feature type="domain" description="Reverse transcriptase zinc-binding" evidence="3">
    <location>
        <begin position="932"/>
        <end position="1010"/>
    </location>
</feature>
<name>A0ABD0UNA9_DENTH</name>
<dbReference type="Pfam" id="PF14111">
    <property type="entry name" value="DUF4283"/>
    <property type="match status" value="1"/>
</dbReference>
<keyword evidence="6" id="KW-1185">Reference proteome</keyword>
<feature type="region of interest" description="Disordered" evidence="1">
    <location>
        <begin position="1"/>
        <end position="26"/>
    </location>
</feature>